<dbReference type="PANTHER" id="PTHR10653">
    <property type="entry name" value="F-ACTIN-CAPPING PROTEIN SUBUNIT ALPHA"/>
    <property type="match status" value="1"/>
</dbReference>
<dbReference type="InterPro" id="IPR037282">
    <property type="entry name" value="CapZ_alpha/beta"/>
</dbReference>
<dbReference type="Pfam" id="PF01267">
    <property type="entry name" value="F-actin_cap_A"/>
    <property type="match status" value="1"/>
</dbReference>
<dbReference type="AlphaFoldDB" id="A0A8J2RDC1"/>
<keyword evidence="9" id="KW-1185">Reference proteome</keyword>
<reference evidence="8" key="1">
    <citation type="submission" date="2021-11" db="EMBL/GenBank/DDBJ databases">
        <authorList>
            <person name="Schell T."/>
        </authorList>
    </citation>
    <scope>NUCLEOTIDE SEQUENCE</scope>
    <source>
        <strain evidence="8">M5</strain>
    </source>
</reference>
<dbReference type="InterPro" id="IPR017865">
    <property type="entry name" value="F-actin_cap_asu_CS"/>
</dbReference>
<accession>A0A8J2RDC1</accession>
<organism evidence="8 9">
    <name type="scientific">Daphnia galeata</name>
    <dbReference type="NCBI Taxonomy" id="27404"/>
    <lineage>
        <taxon>Eukaryota</taxon>
        <taxon>Metazoa</taxon>
        <taxon>Ecdysozoa</taxon>
        <taxon>Arthropoda</taxon>
        <taxon>Crustacea</taxon>
        <taxon>Branchiopoda</taxon>
        <taxon>Diplostraca</taxon>
        <taxon>Cladocera</taxon>
        <taxon>Anomopoda</taxon>
        <taxon>Daphniidae</taxon>
        <taxon>Daphnia</taxon>
    </lineage>
</organism>
<evidence type="ECO:0000256" key="2">
    <source>
        <dbReference type="ARBA" id="ARBA00014038"/>
    </source>
</evidence>
<dbReference type="SUPFAM" id="SSF90096">
    <property type="entry name" value="Subunits of heterodimeric actin filament capping protein Capz"/>
    <property type="match status" value="1"/>
</dbReference>
<dbReference type="GO" id="GO:0051015">
    <property type="term" value="F:actin filament binding"/>
    <property type="evidence" value="ECO:0007669"/>
    <property type="project" value="TreeGrafter"/>
</dbReference>
<comment type="similarity">
    <text evidence="1 6">Belongs to the F-actin-capping protein alpha subunit family.</text>
</comment>
<keyword evidence="7" id="KW-0472">Membrane</keyword>
<proteinExistence type="inferred from homology"/>
<evidence type="ECO:0000256" key="4">
    <source>
        <dbReference type="ARBA" id="ARBA00023203"/>
    </source>
</evidence>
<evidence type="ECO:0000256" key="6">
    <source>
        <dbReference type="RuleBase" id="RU365077"/>
    </source>
</evidence>
<dbReference type="EMBL" id="CAKKLH010000078">
    <property type="protein sequence ID" value="CAH0102255.1"/>
    <property type="molecule type" value="Genomic_DNA"/>
</dbReference>
<keyword evidence="7" id="KW-1133">Transmembrane helix</keyword>
<protein>
    <recommendedName>
        <fullName evidence="2 6">F-actin-capping protein subunit alpha</fullName>
    </recommendedName>
</protein>
<evidence type="ECO:0000313" key="8">
    <source>
        <dbReference type="EMBL" id="CAH0102255.1"/>
    </source>
</evidence>
<dbReference type="OrthoDB" id="340550at2759"/>
<keyword evidence="7" id="KW-0812">Transmembrane</keyword>
<comment type="caution">
    <text evidence="8">The sequence shown here is derived from an EMBL/GenBank/DDBJ whole genome shotgun (WGS) entry which is preliminary data.</text>
</comment>
<name>A0A8J2RDC1_9CRUS</name>
<keyword evidence="3 6" id="KW-0117">Actin capping</keyword>
<dbReference type="InterPro" id="IPR042489">
    <property type="entry name" value="CapZ_alpha_1"/>
</dbReference>
<comment type="subunit">
    <text evidence="6">Heterodimer of an alpha and a beta subunit.</text>
</comment>
<gene>
    <name evidence="8" type="ORF">DGAL_LOCUS4646</name>
</gene>
<feature type="transmembrane region" description="Helical" evidence="7">
    <location>
        <begin position="284"/>
        <end position="307"/>
    </location>
</feature>
<dbReference type="GO" id="GO:0051016">
    <property type="term" value="P:barbed-end actin filament capping"/>
    <property type="evidence" value="ECO:0007669"/>
    <property type="project" value="UniProtKB-UniRule"/>
</dbReference>
<dbReference type="PROSITE" id="PS00748">
    <property type="entry name" value="F_ACTIN_CAPPING_A_1"/>
    <property type="match status" value="1"/>
</dbReference>
<evidence type="ECO:0000256" key="3">
    <source>
        <dbReference type="ARBA" id="ARBA00022467"/>
    </source>
</evidence>
<dbReference type="PANTHER" id="PTHR10653:SF0">
    <property type="entry name" value="F-ACTIN-CAPPING PROTEIN SUBUNIT ALPHA"/>
    <property type="match status" value="1"/>
</dbReference>
<dbReference type="InterPro" id="IPR042276">
    <property type="entry name" value="CapZ_alpha/beta_2"/>
</dbReference>
<dbReference type="FunFam" id="3.30.1140.60:FF:000001">
    <property type="entry name" value="F-actin-capping protein subunit alpha"/>
    <property type="match status" value="1"/>
</dbReference>
<dbReference type="PROSITE" id="PS00749">
    <property type="entry name" value="F_ACTIN_CAPPING_A_2"/>
    <property type="match status" value="1"/>
</dbReference>
<dbReference type="InterPro" id="IPR002189">
    <property type="entry name" value="CapZ_alpha"/>
</dbReference>
<dbReference type="Proteomes" id="UP000789390">
    <property type="component" value="Unassembled WGS sequence"/>
</dbReference>
<evidence type="ECO:0000313" key="9">
    <source>
        <dbReference type="Proteomes" id="UP000789390"/>
    </source>
</evidence>
<evidence type="ECO:0000256" key="7">
    <source>
        <dbReference type="SAM" id="Phobius"/>
    </source>
</evidence>
<dbReference type="PRINTS" id="PR00191">
    <property type="entry name" value="FACTINCAPA"/>
</dbReference>
<dbReference type="Gene3D" id="3.30.1140.60">
    <property type="entry name" value="F-actin capping protein, alpha subunit"/>
    <property type="match status" value="1"/>
</dbReference>
<comment type="function">
    <text evidence="6">F-actin-capping proteins bind in a Ca(2+)-independent manner to the fast growing ends of actin filaments (barbed end) thereby blocking the exchange of subunits at these ends. Unlike other capping proteins (such as gelsolin and severin), these proteins do not sever actin filaments.</text>
</comment>
<dbReference type="FunFam" id="3.90.1150.210:FF:000003">
    <property type="entry name" value="F-actin-capping protein subunit alpha"/>
    <property type="match status" value="1"/>
</dbReference>
<dbReference type="GO" id="GO:0008290">
    <property type="term" value="C:F-actin capping protein complex"/>
    <property type="evidence" value="ECO:0007669"/>
    <property type="project" value="UniProtKB-UniRule"/>
</dbReference>
<keyword evidence="4 6" id="KW-0009">Actin-binding</keyword>
<evidence type="ECO:0000256" key="5">
    <source>
        <dbReference type="ARBA" id="ARBA00044965"/>
    </source>
</evidence>
<dbReference type="GO" id="GO:0030036">
    <property type="term" value="P:actin cytoskeleton organization"/>
    <property type="evidence" value="ECO:0007669"/>
    <property type="project" value="TreeGrafter"/>
</dbReference>
<comment type="subunit">
    <text evidence="5">Component of the F-actin capping complex, composed of a heterodimer of an alpha and a beta subunit.</text>
</comment>
<dbReference type="GO" id="GO:0030863">
    <property type="term" value="C:cortical cytoskeleton"/>
    <property type="evidence" value="ECO:0007669"/>
    <property type="project" value="TreeGrafter"/>
</dbReference>
<dbReference type="Gene3D" id="3.90.1150.210">
    <property type="entry name" value="F-actin capping protein, beta subunit"/>
    <property type="match status" value="1"/>
</dbReference>
<evidence type="ECO:0000256" key="1">
    <source>
        <dbReference type="ARBA" id="ARBA00010479"/>
    </source>
</evidence>
<sequence length="313" mass="35757">MAPDDQISDQEKVRIASDFIRHAPPGEFNEVFTDVRVLLNNDTLLKEGVAGAFALYNKDQLTPVKLPNSSIPSLVTEHNDVGGGRFFDPRSKQSFKYDHLRKEASDLQAWESDSVVESWRDALESQFTEYTANHYKHGVCAVFGQIRNDSISLVACIEDHQFQPKNYWNGRWRSQWCATLSGGIGELQGTLRVQVHYYEDGNVQLVCSKNVKHSLTCSSELETAKEMVRLIEESESEYQLAINENYQTMSDTTFKALRRQLPITRSKVDWEKIISKFRPTANCWPIGSILFTVVLIILFMILLCRVLDDLIKV</sequence>